<sequence>MSHSDQTSPLEARKSAALSGTARVPGDKSISHRALILGALAVGETRISGLLEGQDVIDTGKAMRALGARVERTGEFAWTVRGVGVAGFAQPEAPLDFGNSGTGCRLAMGAVAGSPITATFDGDASLRSRPMRRIVDPLEQMGARVIQSHEGGRLPLTLQGARDPLPITYRTPVPSAQIKSAVLLAGLSAPGVTTVIEAEASRDHTELMLQHFGATLVTEPEGAHGRKISLTGQPELRGARVVVPADPSSAAFPMVAALLVPGSDIVLTEVMTNPLRTGLITTLREMGGAIEESETRDDTGEPMAQFRIRGSRLRGVEVPPERAPSMIDEYLVLAVAAAFAEGTTVMRGLHELRVKESDRLEATADMLRVNGVKVEIVGDDLIVEGKGHVPGGGLVATHMDHRIAMSALVMGLAADRPVKVDDTAFIATSFPDFVPMMRRLGGELA</sequence>
<dbReference type="RefSeq" id="WP_011500621.1">
    <property type="nucleotide sequence ID" value="NZ_FODT01000001.1"/>
</dbReference>
<comment type="subcellular location">
    <subcellularLocation>
        <location evidence="9">Cytoplasm</location>
    </subcellularLocation>
</comment>
<feature type="binding site" evidence="9">
    <location>
        <position position="101"/>
    </location>
    <ligand>
        <name>phosphoenolpyruvate</name>
        <dbReference type="ChEBI" id="CHEBI:58702"/>
    </ligand>
</feature>
<gene>
    <name evidence="9" type="primary">aroA</name>
    <name evidence="12" type="ORF">SAMN05444123_101552</name>
</gene>
<comment type="subunit">
    <text evidence="9">Monomer.</text>
</comment>
<dbReference type="GO" id="GO:0009423">
    <property type="term" value="P:chorismate biosynthetic process"/>
    <property type="evidence" value="ECO:0007669"/>
    <property type="project" value="UniProtKB-UniRule"/>
</dbReference>
<comment type="pathway">
    <text evidence="2 9">Metabolic intermediate biosynthesis; chorismate biosynthesis; chorismate from D-erythrose 4-phosphate and phosphoenolpyruvate: step 6/7.</text>
</comment>
<evidence type="ECO:0000313" key="12">
    <source>
        <dbReference type="EMBL" id="SEO17386.1"/>
    </source>
</evidence>
<comment type="function">
    <text evidence="1 9">Catalyzes the transfer of the enolpyruvyl moiety of phosphoenolpyruvate (PEP) to the 5-hydroxyl of shikimate-3-phosphate (S3P) to produce enolpyruvyl shikimate-3-phosphate and inorganic phosphate.</text>
</comment>
<dbReference type="Pfam" id="PF00275">
    <property type="entry name" value="EPSP_synthase"/>
    <property type="match status" value="1"/>
</dbReference>
<feature type="binding site" evidence="9">
    <location>
        <position position="355"/>
    </location>
    <ligand>
        <name>3-phosphoshikimate</name>
        <dbReference type="ChEBI" id="CHEBI:145989"/>
    </ligand>
</feature>
<feature type="binding site" evidence="9">
    <location>
        <position position="33"/>
    </location>
    <ligand>
        <name>3-phosphoshikimate</name>
        <dbReference type="ChEBI" id="CHEBI:145989"/>
    </ligand>
</feature>
<feature type="domain" description="Enolpyruvate transferase" evidence="11">
    <location>
        <begin position="13"/>
        <end position="435"/>
    </location>
</feature>
<evidence type="ECO:0000256" key="8">
    <source>
        <dbReference type="ARBA" id="ARBA00044633"/>
    </source>
</evidence>
<keyword evidence="13" id="KW-1185">Reference proteome</keyword>
<dbReference type="GO" id="GO:0008652">
    <property type="term" value="P:amino acid biosynthetic process"/>
    <property type="evidence" value="ECO:0007669"/>
    <property type="project" value="UniProtKB-KW"/>
</dbReference>
<dbReference type="EC" id="2.5.1.19" evidence="9"/>
<evidence type="ECO:0000256" key="9">
    <source>
        <dbReference type="HAMAP-Rule" id="MF_00210"/>
    </source>
</evidence>
<protein>
    <recommendedName>
        <fullName evidence="9">3-phosphoshikimate 1-carboxyvinyltransferase</fullName>
        <ecNumber evidence="9">2.5.1.19</ecNumber>
    </recommendedName>
    <alternativeName>
        <fullName evidence="9">5-enolpyruvylshikimate-3-phosphate synthase</fullName>
        <shortName evidence="9">EPSP synthase</shortName>
        <shortName evidence="9">EPSPS</shortName>
    </alternativeName>
</protein>
<dbReference type="NCBIfam" id="TIGR01356">
    <property type="entry name" value="aroA"/>
    <property type="match status" value="1"/>
</dbReference>
<evidence type="ECO:0000256" key="5">
    <source>
        <dbReference type="ARBA" id="ARBA00022605"/>
    </source>
</evidence>
<accession>A0A1H8MJR4</accession>
<feature type="binding site" evidence="9">
    <location>
        <position position="175"/>
    </location>
    <ligand>
        <name>3-phosphoshikimate</name>
        <dbReference type="ChEBI" id="CHEBI:145989"/>
    </ligand>
</feature>
<feature type="region of interest" description="Disordered" evidence="10">
    <location>
        <begin position="1"/>
        <end position="25"/>
    </location>
</feature>
<comment type="catalytic activity">
    <reaction evidence="8">
        <text>3-phosphoshikimate + phosphoenolpyruvate = 5-O-(1-carboxyvinyl)-3-phosphoshikimate + phosphate</text>
        <dbReference type="Rhea" id="RHEA:21256"/>
        <dbReference type="ChEBI" id="CHEBI:43474"/>
        <dbReference type="ChEBI" id="CHEBI:57701"/>
        <dbReference type="ChEBI" id="CHEBI:58702"/>
        <dbReference type="ChEBI" id="CHEBI:145989"/>
        <dbReference type="EC" id="2.5.1.19"/>
    </reaction>
    <physiologicalReaction direction="left-to-right" evidence="8">
        <dbReference type="Rhea" id="RHEA:21257"/>
    </physiologicalReaction>
</comment>
<dbReference type="Proteomes" id="UP000199615">
    <property type="component" value="Unassembled WGS sequence"/>
</dbReference>
<evidence type="ECO:0000256" key="1">
    <source>
        <dbReference type="ARBA" id="ARBA00002174"/>
    </source>
</evidence>
<dbReference type="OrthoDB" id="9809920at2"/>
<feature type="binding site" evidence="9">
    <location>
        <position position="402"/>
    </location>
    <ligand>
        <name>phosphoenolpyruvate</name>
        <dbReference type="ChEBI" id="CHEBI:58702"/>
    </ligand>
</feature>
<dbReference type="FunFam" id="3.65.10.10:FF:000005">
    <property type="entry name" value="3-phosphoshikimate 1-carboxyvinyltransferase"/>
    <property type="match status" value="1"/>
</dbReference>
<dbReference type="UniPathway" id="UPA00053">
    <property type="reaction ID" value="UER00089"/>
</dbReference>
<feature type="binding site" evidence="9">
    <location>
        <position position="328"/>
    </location>
    <ligand>
        <name>3-phosphoshikimate</name>
        <dbReference type="ChEBI" id="CHEBI:145989"/>
    </ligand>
</feature>
<dbReference type="HAMAP" id="MF_00210">
    <property type="entry name" value="EPSP_synth"/>
    <property type="match status" value="1"/>
</dbReference>
<dbReference type="SMR" id="A0A1H8MJR4"/>
<dbReference type="PANTHER" id="PTHR21090:SF5">
    <property type="entry name" value="PENTAFUNCTIONAL AROM POLYPEPTIDE"/>
    <property type="match status" value="1"/>
</dbReference>
<dbReference type="FunFam" id="3.65.10.10:FF:000006">
    <property type="entry name" value="3-phosphoshikimate 1-carboxyvinyltransferase"/>
    <property type="match status" value="1"/>
</dbReference>
<keyword evidence="4 9" id="KW-0963">Cytoplasm</keyword>
<dbReference type="InterPro" id="IPR001986">
    <property type="entry name" value="Enolpyruvate_Tfrase_dom"/>
</dbReference>
<dbReference type="PIRSF" id="PIRSF000505">
    <property type="entry name" value="EPSPS"/>
    <property type="match status" value="1"/>
</dbReference>
<feature type="active site" description="Proton acceptor" evidence="9">
    <location>
        <position position="328"/>
    </location>
</feature>
<comment type="similarity">
    <text evidence="3 9">Belongs to the EPSP synthase family.</text>
</comment>
<dbReference type="SUPFAM" id="SSF55205">
    <property type="entry name" value="EPT/RTPC-like"/>
    <property type="match status" value="1"/>
</dbReference>
<feature type="binding site" evidence="9">
    <location>
        <position position="177"/>
    </location>
    <ligand>
        <name>3-phosphoshikimate</name>
        <dbReference type="ChEBI" id="CHEBI:145989"/>
    </ligand>
</feature>
<keyword evidence="7 9" id="KW-0057">Aromatic amino acid biosynthesis</keyword>
<evidence type="ECO:0000313" key="13">
    <source>
        <dbReference type="Proteomes" id="UP000199615"/>
    </source>
</evidence>
<dbReference type="InterPro" id="IPR023193">
    <property type="entry name" value="EPSP_synthase_CS"/>
</dbReference>
<organism evidence="12 13">
    <name type="scientific">Rhodopseudomonas pseudopalustris</name>
    <dbReference type="NCBI Taxonomy" id="1513892"/>
    <lineage>
        <taxon>Bacteria</taxon>
        <taxon>Pseudomonadati</taxon>
        <taxon>Pseudomonadota</taxon>
        <taxon>Alphaproteobacteria</taxon>
        <taxon>Hyphomicrobiales</taxon>
        <taxon>Nitrobacteraceae</taxon>
        <taxon>Rhodopseudomonas</taxon>
    </lineage>
</organism>
<dbReference type="AlphaFoldDB" id="A0A1H8MJR4"/>
<dbReference type="Gene3D" id="3.65.10.10">
    <property type="entry name" value="Enolpyruvate transferase domain"/>
    <property type="match status" value="2"/>
</dbReference>
<keyword evidence="5 9" id="KW-0028">Amino-acid biosynthesis</keyword>
<dbReference type="PANTHER" id="PTHR21090">
    <property type="entry name" value="AROM/DEHYDROQUINATE SYNTHASE"/>
    <property type="match status" value="1"/>
</dbReference>
<comment type="caution">
    <text evidence="9">Lacks conserved residue(s) required for the propagation of feature annotation.</text>
</comment>
<feature type="binding site" evidence="9">
    <location>
        <position position="129"/>
    </location>
    <ligand>
        <name>phosphoenolpyruvate</name>
        <dbReference type="ChEBI" id="CHEBI:58702"/>
    </ligand>
</feature>
<dbReference type="InterPro" id="IPR013792">
    <property type="entry name" value="RNA3'P_cycl/enolpyr_Trfase_a/b"/>
</dbReference>
<dbReference type="InterPro" id="IPR006264">
    <property type="entry name" value="EPSP_synthase"/>
</dbReference>
<feature type="binding site" evidence="9">
    <location>
        <position position="359"/>
    </location>
    <ligand>
        <name>phosphoenolpyruvate</name>
        <dbReference type="ChEBI" id="CHEBI:58702"/>
    </ligand>
</feature>
<evidence type="ECO:0000256" key="2">
    <source>
        <dbReference type="ARBA" id="ARBA00004811"/>
    </source>
</evidence>
<evidence type="ECO:0000256" key="4">
    <source>
        <dbReference type="ARBA" id="ARBA00022490"/>
    </source>
</evidence>
<name>A0A1H8MJR4_9BRAD</name>
<feature type="binding site" evidence="9">
    <location>
        <position position="29"/>
    </location>
    <ligand>
        <name>3-phosphoshikimate</name>
        <dbReference type="ChEBI" id="CHEBI:145989"/>
    </ligand>
</feature>
<reference evidence="13" key="1">
    <citation type="submission" date="2016-10" db="EMBL/GenBank/DDBJ databases">
        <authorList>
            <person name="Varghese N."/>
            <person name="Submissions S."/>
        </authorList>
    </citation>
    <scope>NUCLEOTIDE SEQUENCE [LARGE SCALE GENOMIC DNA]</scope>
    <source>
        <strain evidence="13">DSM 123</strain>
    </source>
</reference>
<evidence type="ECO:0000256" key="6">
    <source>
        <dbReference type="ARBA" id="ARBA00022679"/>
    </source>
</evidence>
<feature type="binding site" evidence="9">
    <location>
        <position position="28"/>
    </location>
    <ligand>
        <name>phosphoenolpyruvate</name>
        <dbReference type="ChEBI" id="CHEBI:58702"/>
    </ligand>
</feature>
<feature type="binding site" evidence="9">
    <location>
        <position position="28"/>
    </location>
    <ligand>
        <name>3-phosphoshikimate</name>
        <dbReference type="ChEBI" id="CHEBI:145989"/>
    </ligand>
</feature>
<dbReference type="GO" id="GO:0009073">
    <property type="term" value="P:aromatic amino acid family biosynthetic process"/>
    <property type="evidence" value="ECO:0007669"/>
    <property type="project" value="UniProtKB-KW"/>
</dbReference>
<dbReference type="InterPro" id="IPR036968">
    <property type="entry name" value="Enolpyruvate_Tfrase_sf"/>
</dbReference>
<dbReference type="GO" id="GO:0005737">
    <property type="term" value="C:cytoplasm"/>
    <property type="evidence" value="ECO:0007669"/>
    <property type="project" value="UniProtKB-SubCell"/>
</dbReference>
<dbReference type="CDD" id="cd01556">
    <property type="entry name" value="EPSP_synthase"/>
    <property type="match status" value="1"/>
</dbReference>
<evidence type="ECO:0000256" key="3">
    <source>
        <dbReference type="ARBA" id="ARBA00009948"/>
    </source>
</evidence>
<dbReference type="GO" id="GO:0003866">
    <property type="term" value="F:3-phosphoshikimate 1-carboxyvinyltransferase activity"/>
    <property type="evidence" value="ECO:0007669"/>
    <property type="project" value="UniProtKB-UniRule"/>
</dbReference>
<keyword evidence="6 9" id="KW-0808">Transferase</keyword>
<evidence type="ECO:0000256" key="7">
    <source>
        <dbReference type="ARBA" id="ARBA00023141"/>
    </source>
</evidence>
<proteinExistence type="inferred from homology"/>
<evidence type="ECO:0000256" key="10">
    <source>
        <dbReference type="SAM" id="MobiDB-lite"/>
    </source>
</evidence>
<feature type="binding site" evidence="9">
    <location>
        <position position="177"/>
    </location>
    <ligand>
        <name>phosphoenolpyruvate</name>
        <dbReference type="ChEBI" id="CHEBI:58702"/>
    </ligand>
</feature>
<dbReference type="EMBL" id="FODT01000001">
    <property type="protein sequence ID" value="SEO17386.1"/>
    <property type="molecule type" value="Genomic_DNA"/>
</dbReference>
<dbReference type="PROSITE" id="PS00885">
    <property type="entry name" value="EPSP_SYNTHASE_2"/>
    <property type="match status" value="1"/>
</dbReference>
<evidence type="ECO:0000259" key="11">
    <source>
        <dbReference type="Pfam" id="PF00275"/>
    </source>
</evidence>
<dbReference type="PROSITE" id="PS00104">
    <property type="entry name" value="EPSP_SYNTHASE_1"/>
    <property type="match status" value="1"/>
</dbReference>